<protein>
    <submittedName>
        <fullName evidence="1">Uncharacterized protein</fullName>
    </submittedName>
</protein>
<name>A0A839QA22_MYCIR</name>
<accession>A0A839QA22</accession>
<sequence length="68" mass="7531">MFGGRDRVLAHPAVAPLSNPKPMDYVGSFINWQNPVVRIRNKLGTHVRTVSAKFALNCQLPSGKQLVM</sequence>
<keyword evidence="2" id="KW-1185">Reference proteome</keyword>
<proteinExistence type="predicted"/>
<dbReference type="Proteomes" id="UP000550501">
    <property type="component" value="Unassembled WGS sequence"/>
</dbReference>
<gene>
    <name evidence="1" type="ORF">FHR72_004424</name>
</gene>
<reference evidence="1 2" key="1">
    <citation type="submission" date="2020-08" db="EMBL/GenBank/DDBJ databases">
        <title>The Agave Microbiome: Exploring the role of microbial communities in plant adaptations to desert environments.</title>
        <authorList>
            <person name="Partida-Martinez L.P."/>
        </authorList>
    </citation>
    <scope>NUCLEOTIDE SEQUENCE [LARGE SCALE GENOMIC DNA]</scope>
    <source>
        <strain evidence="1 2">AT2.18</strain>
    </source>
</reference>
<dbReference type="AlphaFoldDB" id="A0A839QA22"/>
<comment type="caution">
    <text evidence="1">The sequence shown here is derived from an EMBL/GenBank/DDBJ whole genome shotgun (WGS) entry which is preliminary data.</text>
</comment>
<evidence type="ECO:0000313" key="1">
    <source>
        <dbReference type="EMBL" id="MBB2992919.1"/>
    </source>
</evidence>
<evidence type="ECO:0000313" key="2">
    <source>
        <dbReference type="Proteomes" id="UP000550501"/>
    </source>
</evidence>
<dbReference type="EMBL" id="JACHVU010000012">
    <property type="protein sequence ID" value="MBB2992919.1"/>
    <property type="molecule type" value="Genomic_DNA"/>
</dbReference>
<organism evidence="1 2">
    <name type="scientific">Mycolicibacterium iranicum</name>
    <name type="common">Mycobacterium iranicum</name>
    <dbReference type="NCBI Taxonomy" id="912594"/>
    <lineage>
        <taxon>Bacteria</taxon>
        <taxon>Bacillati</taxon>
        <taxon>Actinomycetota</taxon>
        <taxon>Actinomycetes</taxon>
        <taxon>Mycobacteriales</taxon>
        <taxon>Mycobacteriaceae</taxon>
        <taxon>Mycolicibacterium</taxon>
    </lineage>
</organism>